<dbReference type="InterPro" id="IPR007685">
    <property type="entry name" value="RelA_SpoT"/>
</dbReference>
<dbReference type="CDD" id="cd00077">
    <property type="entry name" value="HDc"/>
    <property type="match status" value="1"/>
</dbReference>
<dbReference type="SUPFAM" id="SSF109604">
    <property type="entry name" value="HD-domain/PDEase-like"/>
    <property type="match status" value="1"/>
</dbReference>
<dbReference type="InterPro" id="IPR033655">
    <property type="entry name" value="TGS_RelA/SpoT"/>
</dbReference>
<dbReference type="Proteomes" id="UP000177950">
    <property type="component" value="Unassembled WGS sequence"/>
</dbReference>
<dbReference type="CDD" id="cd01668">
    <property type="entry name" value="TGS_RSH"/>
    <property type="match status" value="1"/>
</dbReference>
<evidence type="ECO:0000259" key="7">
    <source>
        <dbReference type="PROSITE" id="PS51671"/>
    </source>
</evidence>
<dbReference type="SMART" id="SM00954">
    <property type="entry name" value="RelA_SpoT"/>
    <property type="match status" value="1"/>
</dbReference>
<reference evidence="10 11" key="1">
    <citation type="journal article" date="2016" name="Nat. Commun.">
        <title>Thousands of microbial genomes shed light on interconnected biogeochemical processes in an aquifer system.</title>
        <authorList>
            <person name="Anantharaman K."/>
            <person name="Brown C.T."/>
            <person name="Hug L.A."/>
            <person name="Sharon I."/>
            <person name="Castelle C.J."/>
            <person name="Probst A.J."/>
            <person name="Thomas B.C."/>
            <person name="Singh A."/>
            <person name="Wilkins M.J."/>
            <person name="Karaoz U."/>
            <person name="Brodie E.L."/>
            <person name="Williams K.H."/>
            <person name="Hubbard S.S."/>
            <person name="Banfield J.F."/>
        </authorList>
    </citation>
    <scope>NUCLEOTIDE SEQUENCE [LARGE SCALE GENOMIC DNA]</scope>
</reference>
<dbReference type="CDD" id="cd05399">
    <property type="entry name" value="NT_Rel-Spo_like"/>
    <property type="match status" value="1"/>
</dbReference>
<evidence type="ECO:0000256" key="4">
    <source>
        <dbReference type="ARBA" id="ARBA00032407"/>
    </source>
</evidence>
<dbReference type="GO" id="GO:0042594">
    <property type="term" value="P:response to starvation"/>
    <property type="evidence" value="ECO:0007669"/>
    <property type="project" value="TreeGrafter"/>
</dbReference>
<dbReference type="InterPro" id="IPR004095">
    <property type="entry name" value="TGS"/>
</dbReference>
<dbReference type="InterPro" id="IPR006674">
    <property type="entry name" value="HD_domain"/>
</dbReference>
<dbReference type="SUPFAM" id="SSF55021">
    <property type="entry name" value="ACT-like"/>
    <property type="match status" value="1"/>
</dbReference>
<dbReference type="GO" id="GO:0008893">
    <property type="term" value="F:guanosine-3',5'-bis(diphosphate) 3'-diphosphatase activity"/>
    <property type="evidence" value="ECO:0007669"/>
    <property type="project" value="TreeGrafter"/>
</dbReference>
<keyword evidence="10" id="KW-0418">Kinase</keyword>
<accession>A0A1F6UH61</accession>
<dbReference type="SUPFAM" id="SSF81301">
    <property type="entry name" value="Nucleotidyltransferase"/>
    <property type="match status" value="1"/>
</dbReference>
<dbReference type="Gene3D" id="1.10.3210.10">
    <property type="entry name" value="Hypothetical protein af1432"/>
    <property type="match status" value="1"/>
</dbReference>
<dbReference type="InterPro" id="IPR045865">
    <property type="entry name" value="ACT-like_dom_sf"/>
</dbReference>
<dbReference type="Pfam" id="PF13291">
    <property type="entry name" value="ACT_4"/>
    <property type="match status" value="1"/>
</dbReference>
<feature type="domain" description="TGS" evidence="9">
    <location>
        <begin position="407"/>
        <end position="468"/>
    </location>
</feature>
<feature type="domain" description="HD" evidence="8">
    <location>
        <begin position="60"/>
        <end position="166"/>
    </location>
</feature>
<evidence type="ECO:0000256" key="5">
    <source>
        <dbReference type="ARBA" id="ARBA00033308"/>
    </source>
</evidence>
<dbReference type="SMART" id="SM00471">
    <property type="entry name" value="HDc"/>
    <property type="match status" value="1"/>
</dbReference>
<dbReference type="FunFam" id="1.10.3210.10:FF:000001">
    <property type="entry name" value="GTP pyrophosphokinase RelA"/>
    <property type="match status" value="1"/>
</dbReference>
<dbReference type="InterPro" id="IPR004811">
    <property type="entry name" value="RelA/Spo_fam"/>
</dbReference>
<dbReference type="PROSITE" id="PS51831">
    <property type="entry name" value="HD"/>
    <property type="match status" value="1"/>
</dbReference>
<dbReference type="FunFam" id="3.10.20.30:FF:000002">
    <property type="entry name" value="GTP pyrophosphokinase (RelA/SpoT)"/>
    <property type="match status" value="1"/>
</dbReference>
<protein>
    <recommendedName>
        <fullName evidence="1">GTP pyrophosphokinase</fullName>
    </recommendedName>
    <alternativeName>
        <fullName evidence="4">(p)ppGpp synthase</fullName>
    </alternativeName>
    <alternativeName>
        <fullName evidence="3">ATP:GTP 3'-pyrophosphotransferase</fullName>
    </alternativeName>
    <alternativeName>
        <fullName evidence="5">ppGpp synthase I</fullName>
    </alternativeName>
</protein>
<dbReference type="InterPro" id="IPR012675">
    <property type="entry name" value="Beta-grasp_dom_sf"/>
</dbReference>
<dbReference type="CDD" id="cd04876">
    <property type="entry name" value="ACT_RelA-SpoT"/>
    <property type="match status" value="1"/>
</dbReference>
<dbReference type="GO" id="GO:0008728">
    <property type="term" value="F:GTP diphosphokinase activity"/>
    <property type="evidence" value="ECO:0007669"/>
    <property type="project" value="TreeGrafter"/>
</dbReference>
<dbReference type="InterPro" id="IPR003607">
    <property type="entry name" value="HD/PDEase_dom"/>
</dbReference>
<dbReference type="SUPFAM" id="SSF81271">
    <property type="entry name" value="TGS-like"/>
    <property type="match status" value="1"/>
</dbReference>
<dbReference type="NCBIfam" id="TIGR00691">
    <property type="entry name" value="spoT_relA"/>
    <property type="match status" value="1"/>
</dbReference>
<dbReference type="GO" id="GO:0015949">
    <property type="term" value="P:nucleobase-containing small molecule interconversion"/>
    <property type="evidence" value="ECO:0007669"/>
    <property type="project" value="UniProtKB-ARBA"/>
</dbReference>
<sequence>MVSVTRKYPGISGKDAIELEEWLKTIAPGRSEADIEFIRRACMFAGKAHTGQTRASGEPYIHHSLAAADTLAHLRLDHETIAAAILHDVVEDTQVELKEIEKEFGKRVAALVDGVTKMDVIQTFHGQSERSTREHAQAESLRKMLLAMAEDVGVVLIKLADRLHNMRTLGSLPEEKQQRIARETMDIFAPLANRLGIWQLKWELEDLAFRYLEPDAYRQIAGMLAERRIDREQYIERFVQTLQDEMRQAGISAEISGRPKHIYGIWRKMQRKGKDFQQIFDVRAVRVQVASIRDCYAALGIVHTLFTHIPGEFDDYIATPKENNYRSIHTAVIGPEGKTVEVQIRTHDMHQQSELGVAAHWRYKEGAKQDTGFDRKITWLRQLLEWKDEVAEASDFVDQFKSEVFSERVYVFTPKGNIIDLPQGATPLDFAYDIHTEVGHRCRGAKVNGHIVPLTYALKTGEQVEVLTVKEGGPSRDWLSPHLGYLHTSKARSRVQQWFKQQNYDSSVSAGRAGLEREFHRLGFTDINHEKLSQRFGFSKVDDFLAAIGRGEIKSGQIMAAAQELVEPKTKAAPPQVQARGPSQAGGPSGVTIQGVGNLLTRMGRCCNPLPGDPIVGFITRGQGITIHRRDCPNALRHHDENDERIIEVSWGADSSKTYPVDVEIIAYERSGLLRDITGLLANEKINVIAVNTLSDAQQHTARMTLTLEIPDIDTLSRVLAQIDQLPNVTEVRRRTH</sequence>
<feature type="domain" description="ACT" evidence="7">
    <location>
        <begin position="662"/>
        <end position="737"/>
    </location>
</feature>
<organism evidence="10 11">
    <name type="scientific">Candidatus Muproteobacteria bacterium RBG_19FT_COMBO_61_10</name>
    <dbReference type="NCBI Taxonomy" id="1817761"/>
    <lineage>
        <taxon>Bacteria</taxon>
        <taxon>Pseudomonadati</taxon>
        <taxon>Pseudomonadota</taxon>
        <taxon>Candidatus Muproteobacteria</taxon>
    </lineage>
</organism>
<dbReference type="GO" id="GO:0016301">
    <property type="term" value="F:kinase activity"/>
    <property type="evidence" value="ECO:0007669"/>
    <property type="project" value="UniProtKB-KW"/>
</dbReference>
<proteinExistence type="inferred from homology"/>
<dbReference type="NCBIfam" id="NF008124">
    <property type="entry name" value="PRK10872.1"/>
    <property type="match status" value="1"/>
</dbReference>
<evidence type="ECO:0000256" key="1">
    <source>
        <dbReference type="ARBA" id="ARBA00019852"/>
    </source>
</evidence>
<comment type="caution">
    <text evidence="10">The sequence shown here is derived from an EMBL/GenBank/DDBJ whole genome shotgun (WGS) entry which is preliminary data.</text>
</comment>
<evidence type="ECO:0000313" key="11">
    <source>
        <dbReference type="Proteomes" id="UP000177950"/>
    </source>
</evidence>
<comment type="function">
    <text evidence="6">In eubacteria ppGpp (guanosine 3'-diphosphate 5'-diphosphate) is a mediator of the stringent response that coordinates a variety of cellular activities in response to changes in nutritional abundance.</text>
</comment>
<dbReference type="EMBL" id="MFSV01000181">
    <property type="protein sequence ID" value="OGI56648.1"/>
    <property type="molecule type" value="Genomic_DNA"/>
</dbReference>
<evidence type="ECO:0000313" key="10">
    <source>
        <dbReference type="EMBL" id="OGI56648.1"/>
    </source>
</evidence>
<dbReference type="InterPro" id="IPR043519">
    <property type="entry name" value="NT_sf"/>
</dbReference>
<dbReference type="PROSITE" id="PS51880">
    <property type="entry name" value="TGS"/>
    <property type="match status" value="1"/>
</dbReference>
<dbReference type="FunFam" id="3.30.460.10:FF:000001">
    <property type="entry name" value="GTP pyrophosphokinase RelA"/>
    <property type="match status" value="1"/>
</dbReference>
<keyword evidence="10" id="KW-0808">Transferase</keyword>
<dbReference type="InterPro" id="IPR045600">
    <property type="entry name" value="RelA/SpoT_AH_RIS"/>
</dbReference>
<dbReference type="Gene3D" id="3.30.460.10">
    <property type="entry name" value="Beta Polymerase, domain 2"/>
    <property type="match status" value="1"/>
</dbReference>
<comment type="pathway">
    <text evidence="2">Purine metabolism.</text>
</comment>
<dbReference type="PANTHER" id="PTHR21262">
    <property type="entry name" value="GUANOSINE-3',5'-BIS DIPHOSPHATE 3'-PYROPHOSPHOHYDROLASE"/>
    <property type="match status" value="1"/>
</dbReference>
<dbReference type="Pfam" id="PF19296">
    <property type="entry name" value="RelA_AH_RIS"/>
    <property type="match status" value="1"/>
</dbReference>
<name>A0A1F6UH61_9PROT</name>
<gene>
    <name evidence="10" type="primary">relA</name>
    <name evidence="10" type="ORF">A2V58_00175</name>
</gene>
<dbReference type="AlphaFoldDB" id="A0A1F6UH61"/>
<dbReference type="PANTHER" id="PTHR21262:SF31">
    <property type="entry name" value="GTP PYROPHOSPHOKINASE"/>
    <property type="match status" value="1"/>
</dbReference>
<dbReference type="GO" id="GO:0015969">
    <property type="term" value="P:guanosine tetraphosphate metabolic process"/>
    <property type="evidence" value="ECO:0007669"/>
    <property type="project" value="InterPro"/>
</dbReference>
<dbReference type="Pfam" id="PF02824">
    <property type="entry name" value="TGS"/>
    <property type="match status" value="1"/>
</dbReference>
<evidence type="ECO:0000259" key="8">
    <source>
        <dbReference type="PROSITE" id="PS51831"/>
    </source>
</evidence>
<dbReference type="PROSITE" id="PS51671">
    <property type="entry name" value="ACT"/>
    <property type="match status" value="1"/>
</dbReference>
<dbReference type="GO" id="GO:0005886">
    <property type="term" value="C:plasma membrane"/>
    <property type="evidence" value="ECO:0007669"/>
    <property type="project" value="TreeGrafter"/>
</dbReference>
<dbReference type="InterPro" id="IPR012676">
    <property type="entry name" value="TGS-like"/>
</dbReference>
<dbReference type="Pfam" id="PF04607">
    <property type="entry name" value="RelA_SpoT"/>
    <property type="match status" value="1"/>
</dbReference>
<dbReference type="InterPro" id="IPR002912">
    <property type="entry name" value="ACT_dom"/>
</dbReference>
<evidence type="ECO:0000259" key="9">
    <source>
        <dbReference type="PROSITE" id="PS51880"/>
    </source>
</evidence>
<comment type="similarity">
    <text evidence="6">Belongs to the relA/spoT family.</text>
</comment>
<evidence type="ECO:0000256" key="6">
    <source>
        <dbReference type="RuleBase" id="RU003847"/>
    </source>
</evidence>
<dbReference type="Gene3D" id="3.30.70.260">
    <property type="match status" value="1"/>
</dbReference>
<dbReference type="Pfam" id="PF13328">
    <property type="entry name" value="HD_4"/>
    <property type="match status" value="1"/>
</dbReference>
<evidence type="ECO:0000256" key="3">
    <source>
        <dbReference type="ARBA" id="ARBA00029754"/>
    </source>
</evidence>
<dbReference type="Gene3D" id="3.10.20.30">
    <property type="match status" value="1"/>
</dbReference>
<evidence type="ECO:0000256" key="2">
    <source>
        <dbReference type="ARBA" id="ARBA00025704"/>
    </source>
</evidence>